<evidence type="ECO:0000256" key="14">
    <source>
        <dbReference type="PROSITE-ProRule" id="PRU01360"/>
    </source>
</evidence>
<dbReference type="Pfam" id="PF00593">
    <property type="entry name" value="TonB_dep_Rec_b-barrel"/>
    <property type="match status" value="1"/>
</dbReference>
<dbReference type="InterPro" id="IPR012910">
    <property type="entry name" value="Plug_dom"/>
</dbReference>
<evidence type="ECO:0000256" key="4">
    <source>
        <dbReference type="ARBA" id="ARBA00022452"/>
    </source>
</evidence>
<evidence type="ECO:0000259" key="16">
    <source>
        <dbReference type="Pfam" id="PF00593"/>
    </source>
</evidence>
<dbReference type="Proteomes" id="UP000478183">
    <property type="component" value="Unassembled WGS sequence"/>
</dbReference>
<dbReference type="CDD" id="cd01347">
    <property type="entry name" value="ligand_gated_channel"/>
    <property type="match status" value="1"/>
</dbReference>
<evidence type="ECO:0000256" key="12">
    <source>
        <dbReference type="ARBA" id="ARBA00023170"/>
    </source>
</evidence>
<dbReference type="GO" id="GO:0038023">
    <property type="term" value="F:signaling receptor activity"/>
    <property type="evidence" value="ECO:0007669"/>
    <property type="project" value="InterPro"/>
</dbReference>
<dbReference type="Gene3D" id="2.170.130.10">
    <property type="entry name" value="TonB-dependent receptor, plug domain"/>
    <property type="match status" value="1"/>
</dbReference>
<evidence type="ECO:0000256" key="11">
    <source>
        <dbReference type="ARBA" id="ARBA00023136"/>
    </source>
</evidence>
<name>A0A6L6JDP7_9RHOB</name>
<organism evidence="18 19">
    <name type="scientific">Paracoccus aestuariivivens</name>
    <dbReference type="NCBI Taxonomy" id="1820333"/>
    <lineage>
        <taxon>Bacteria</taxon>
        <taxon>Pseudomonadati</taxon>
        <taxon>Pseudomonadota</taxon>
        <taxon>Alphaproteobacteria</taxon>
        <taxon>Rhodobacterales</taxon>
        <taxon>Paracoccaceae</taxon>
        <taxon>Paracoccus</taxon>
    </lineage>
</organism>
<keyword evidence="3 14" id="KW-0813">Transport</keyword>
<dbReference type="SUPFAM" id="SSF56935">
    <property type="entry name" value="Porins"/>
    <property type="match status" value="1"/>
</dbReference>
<protein>
    <submittedName>
        <fullName evidence="18">TonB-dependent siderophore receptor</fullName>
    </submittedName>
</protein>
<evidence type="ECO:0000256" key="13">
    <source>
        <dbReference type="ARBA" id="ARBA00023237"/>
    </source>
</evidence>
<evidence type="ECO:0000256" key="15">
    <source>
        <dbReference type="RuleBase" id="RU003357"/>
    </source>
</evidence>
<keyword evidence="19" id="KW-1185">Reference proteome</keyword>
<evidence type="ECO:0000313" key="19">
    <source>
        <dbReference type="Proteomes" id="UP000478183"/>
    </source>
</evidence>
<evidence type="ECO:0000256" key="9">
    <source>
        <dbReference type="ARBA" id="ARBA00023065"/>
    </source>
</evidence>
<sequence length="706" mass="77102">MDSGMDRKLPARRLGARLLLTTAIGFGLPFGALAQDSTVTLDPVTLNAAGGVGYVVRNTTAGTKTSTPLEETPASISVVSDEQMRDQAVNSVAEALRYTPGVASEYRGASNMSDETYIRGFGYAPRYLEGLAISGQGQQVDPWLLSSVAVVKGPASLLYGQSSPGGLIDMELKKADGSEGTHLGFDTGTNSRAGLRLDMARRTGPDLSWRLVGMAEQADTQEEGLETRRLTLAPSVQWKPTDATTLTAYAYYQREPDAGYRNFREALGTLEPTDYGYIPRDFLVGDPDFERSERTSHALGYTLEHKISPDLTFRQKARLSDGDWYQRTLVWGSLAEDQRTISRTVTDSYSKTEQALIDNQLEYRLNQGGGEHVILGGLDIAYSKTDSQSTYGQEANSIDWLNPVYGNVVVTGDPRGATDGVSRVRQTGLYLQDQATYGRLHIQAGLRYDWATNDDLDNLTGTRSTIDSEALSGRLGLLYEMENGFAPYISYSTSFEPVTTVPTSGQDAFDPTEGKQLEVGVKWANEAGTLLVTASAYDLRQTNVLKYDDATGLSRQVGEIRSRGFEIEGQGQVTEQFSLVAGYAYNDSKISKSPIEGEVGTHNDRVPLHQASIWGKYDFENGWDTALGLRYIGKSWARGNAFEVPGVTLVDAAVGYDFAAMGYEGVRAQLNVTNLTDEFYTASCASAYACFIGNERQAKLSVDYTW</sequence>
<dbReference type="AlphaFoldDB" id="A0A6L6JDP7"/>
<comment type="subcellular location">
    <subcellularLocation>
        <location evidence="1 14">Cell outer membrane</location>
        <topology evidence="1 14">Multi-pass membrane protein</topology>
    </subcellularLocation>
</comment>
<reference evidence="18 19" key="1">
    <citation type="submission" date="2019-11" db="EMBL/GenBank/DDBJ databases">
        <authorList>
            <person name="Dong K."/>
        </authorList>
    </citation>
    <scope>NUCLEOTIDE SEQUENCE [LARGE SCALE GENOMIC DNA]</scope>
    <source>
        <strain evidence="18 19">NBRC 111993</strain>
    </source>
</reference>
<evidence type="ECO:0000256" key="2">
    <source>
        <dbReference type="ARBA" id="ARBA00009810"/>
    </source>
</evidence>
<dbReference type="GO" id="GO:0015891">
    <property type="term" value="P:siderophore transport"/>
    <property type="evidence" value="ECO:0007669"/>
    <property type="project" value="InterPro"/>
</dbReference>
<dbReference type="GO" id="GO:0009279">
    <property type="term" value="C:cell outer membrane"/>
    <property type="evidence" value="ECO:0007669"/>
    <property type="project" value="UniProtKB-SubCell"/>
</dbReference>
<keyword evidence="13 14" id="KW-0998">Cell outer membrane</keyword>
<keyword evidence="11 14" id="KW-0472">Membrane</keyword>
<feature type="domain" description="TonB-dependent receptor-like beta-barrel" evidence="16">
    <location>
        <begin position="240"/>
        <end position="675"/>
    </location>
</feature>
<keyword evidence="7" id="KW-0732">Signal</keyword>
<dbReference type="Gene3D" id="2.40.170.20">
    <property type="entry name" value="TonB-dependent receptor, beta-barrel domain"/>
    <property type="match status" value="1"/>
</dbReference>
<keyword evidence="12 18" id="KW-0675">Receptor</keyword>
<feature type="domain" description="TonB-dependent receptor plug" evidence="17">
    <location>
        <begin position="69"/>
        <end position="166"/>
    </location>
</feature>
<evidence type="ECO:0000256" key="5">
    <source>
        <dbReference type="ARBA" id="ARBA00022496"/>
    </source>
</evidence>
<accession>A0A6L6JDP7</accession>
<comment type="similarity">
    <text evidence="2 14 15">Belongs to the TonB-dependent receptor family.</text>
</comment>
<dbReference type="NCBIfam" id="TIGR01783">
    <property type="entry name" value="TonB-siderophor"/>
    <property type="match status" value="1"/>
</dbReference>
<dbReference type="InterPro" id="IPR039426">
    <property type="entry name" value="TonB-dep_rcpt-like"/>
</dbReference>
<evidence type="ECO:0000256" key="8">
    <source>
        <dbReference type="ARBA" id="ARBA00023004"/>
    </source>
</evidence>
<keyword evidence="5" id="KW-0410">Iron transport</keyword>
<dbReference type="Pfam" id="PF07715">
    <property type="entry name" value="Plug"/>
    <property type="match status" value="1"/>
</dbReference>
<dbReference type="GO" id="GO:0015344">
    <property type="term" value="F:siderophore uptake transmembrane transporter activity"/>
    <property type="evidence" value="ECO:0007669"/>
    <property type="project" value="TreeGrafter"/>
</dbReference>
<keyword evidence="9" id="KW-0406">Ion transport</keyword>
<gene>
    <name evidence="18" type="ORF">GL286_20620</name>
</gene>
<evidence type="ECO:0000256" key="3">
    <source>
        <dbReference type="ARBA" id="ARBA00022448"/>
    </source>
</evidence>
<dbReference type="PANTHER" id="PTHR32552">
    <property type="entry name" value="FERRICHROME IRON RECEPTOR-RELATED"/>
    <property type="match status" value="1"/>
</dbReference>
<proteinExistence type="inferred from homology"/>
<dbReference type="InterPro" id="IPR036942">
    <property type="entry name" value="Beta-barrel_TonB_sf"/>
</dbReference>
<evidence type="ECO:0000256" key="7">
    <source>
        <dbReference type="ARBA" id="ARBA00022729"/>
    </source>
</evidence>
<dbReference type="FunFam" id="2.170.130.10:FF:000001">
    <property type="entry name" value="Catecholate siderophore TonB-dependent receptor"/>
    <property type="match status" value="1"/>
</dbReference>
<keyword evidence="8" id="KW-0408">Iron</keyword>
<dbReference type="OrthoDB" id="9760333at2"/>
<evidence type="ECO:0000256" key="10">
    <source>
        <dbReference type="ARBA" id="ARBA00023077"/>
    </source>
</evidence>
<evidence type="ECO:0000313" key="18">
    <source>
        <dbReference type="EMBL" id="MTH80110.1"/>
    </source>
</evidence>
<keyword evidence="4 14" id="KW-1134">Transmembrane beta strand</keyword>
<comment type="caution">
    <text evidence="18">The sequence shown here is derived from an EMBL/GenBank/DDBJ whole genome shotgun (WGS) entry which is preliminary data.</text>
</comment>
<dbReference type="InterPro" id="IPR000531">
    <property type="entry name" value="Beta-barrel_TonB"/>
</dbReference>
<dbReference type="PROSITE" id="PS52016">
    <property type="entry name" value="TONB_DEPENDENT_REC_3"/>
    <property type="match status" value="1"/>
</dbReference>
<dbReference type="InterPro" id="IPR037066">
    <property type="entry name" value="Plug_dom_sf"/>
</dbReference>
<evidence type="ECO:0000256" key="1">
    <source>
        <dbReference type="ARBA" id="ARBA00004571"/>
    </source>
</evidence>
<keyword evidence="10 15" id="KW-0798">TonB box</keyword>
<dbReference type="PANTHER" id="PTHR32552:SF68">
    <property type="entry name" value="FERRICHROME OUTER MEMBRANE TRANSPORTER_PHAGE RECEPTOR"/>
    <property type="match status" value="1"/>
</dbReference>
<evidence type="ECO:0000256" key="6">
    <source>
        <dbReference type="ARBA" id="ARBA00022692"/>
    </source>
</evidence>
<keyword evidence="6 14" id="KW-0812">Transmembrane</keyword>
<dbReference type="EMBL" id="WMIE01000028">
    <property type="protein sequence ID" value="MTH80110.1"/>
    <property type="molecule type" value="Genomic_DNA"/>
</dbReference>
<evidence type="ECO:0000259" key="17">
    <source>
        <dbReference type="Pfam" id="PF07715"/>
    </source>
</evidence>
<dbReference type="InterPro" id="IPR010105">
    <property type="entry name" value="TonB_sidphr_rcpt"/>
</dbReference>